<organism evidence="11 12">
    <name type="scientific">Acropora cervicornis</name>
    <name type="common">Staghorn coral</name>
    <dbReference type="NCBI Taxonomy" id="6130"/>
    <lineage>
        <taxon>Eukaryota</taxon>
        <taxon>Metazoa</taxon>
        <taxon>Cnidaria</taxon>
        <taxon>Anthozoa</taxon>
        <taxon>Hexacorallia</taxon>
        <taxon>Scleractinia</taxon>
        <taxon>Astrocoeniina</taxon>
        <taxon>Acroporidae</taxon>
        <taxon>Acropora</taxon>
    </lineage>
</organism>
<dbReference type="AlphaFoldDB" id="A0AAD9VC33"/>
<reference evidence="11" key="1">
    <citation type="journal article" date="2023" name="G3 (Bethesda)">
        <title>Whole genome assembly and annotation of the endangered Caribbean coral Acropora cervicornis.</title>
        <authorList>
            <person name="Selwyn J.D."/>
            <person name="Vollmer S.V."/>
        </authorList>
    </citation>
    <scope>NUCLEOTIDE SEQUENCE</scope>
    <source>
        <strain evidence="11">K2</strain>
    </source>
</reference>
<keyword evidence="3" id="KW-0813">Transport</keyword>
<evidence type="ECO:0000256" key="8">
    <source>
        <dbReference type="ARBA" id="ARBA00023303"/>
    </source>
</evidence>
<dbReference type="Proteomes" id="UP001249851">
    <property type="component" value="Unassembled WGS sequence"/>
</dbReference>
<keyword evidence="4 10" id="KW-0812">Transmembrane</keyword>
<protein>
    <submittedName>
        <fullName evidence="11">Uncharacterized protein</fullName>
    </submittedName>
</protein>
<evidence type="ECO:0000256" key="6">
    <source>
        <dbReference type="ARBA" id="ARBA00023065"/>
    </source>
</evidence>
<dbReference type="EMBL" id="JARQWQ010000010">
    <property type="protein sequence ID" value="KAK2569043.1"/>
    <property type="molecule type" value="Genomic_DNA"/>
</dbReference>
<evidence type="ECO:0000256" key="7">
    <source>
        <dbReference type="ARBA" id="ARBA00023136"/>
    </source>
</evidence>
<evidence type="ECO:0000256" key="3">
    <source>
        <dbReference type="ARBA" id="ARBA00022448"/>
    </source>
</evidence>
<evidence type="ECO:0000313" key="12">
    <source>
        <dbReference type="Proteomes" id="UP001249851"/>
    </source>
</evidence>
<comment type="subcellular location">
    <subcellularLocation>
        <location evidence="1">Membrane</location>
        <topology evidence="1">Multi-pass membrane protein</topology>
    </subcellularLocation>
</comment>
<keyword evidence="7 10" id="KW-0472">Membrane</keyword>
<reference evidence="11" key="2">
    <citation type="journal article" date="2023" name="Science">
        <title>Genomic signatures of disease resistance in endangered staghorn corals.</title>
        <authorList>
            <person name="Vollmer S.V."/>
            <person name="Selwyn J.D."/>
            <person name="Despard B.A."/>
            <person name="Roesel C.L."/>
        </authorList>
    </citation>
    <scope>NUCLEOTIDE SEQUENCE</scope>
    <source>
        <strain evidence="11">K2</strain>
    </source>
</reference>
<name>A0AAD9VC33_ACRCE</name>
<gene>
    <name evidence="11" type="ORF">P5673_005924</name>
</gene>
<evidence type="ECO:0000256" key="10">
    <source>
        <dbReference type="SAM" id="Phobius"/>
    </source>
</evidence>
<sequence length="359" mass="40869">MAQEAKGTLPLLFGILGWHGVFLLLIIVAFKLFLVENGHFDYCPCDWHMVFSSIMFLCPSILTFIVAFFAYFRQDDDTTPWKVFKKFYEVKFACHQFDEITVWESHAEYCIRCKLMKRDWSLAKIALSAIFSLFYPLIWLSLCFLQGHYYVCATVGPPSKVLPTCNMTTKDEEDHDRLYGLAEIHAKSIGSIILVCTFCFVVLFVVLYGEIKTHLSKKYDWSPNRKSTNDLQVLVSITPGRCTSSSGGPEVSLSSYGNICRDTSVTSIPEDAETEAQSLIHQPKNRGKDIRINLSSAIAESLQECLQNGAWQGINIRCSQYEEGTSRRESYAPFRPASRPRLQHQRSGDHTYESLLQLS</sequence>
<evidence type="ECO:0000256" key="2">
    <source>
        <dbReference type="ARBA" id="ARBA00008497"/>
    </source>
</evidence>
<keyword evidence="6" id="KW-0406">Ion transport</keyword>
<comment type="similarity">
    <text evidence="2">Belongs to the CALHM family.</text>
</comment>
<evidence type="ECO:0000256" key="9">
    <source>
        <dbReference type="SAM" id="MobiDB-lite"/>
    </source>
</evidence>
<keyword evidence="5 10" id="KW-1133">Transmembrane helix</keyword>
<feature type="transmembrane region" description="Helical" evidence="10">
    <location>
        <begin position="122"/>
        <end position="142"/>
    </location>
</feature>
<evidence type="ECO:0000256" key="1">
    <source>
        <dbReference type="ARBA" id="ARBA00004141"/>
    </source>
</evidence>
<feature type="transmembrane region" description="Helical" evidence="10">
    <location>
        <begin position="189"/>
        <end position="209"/>
    </location>
</feature>
<keyword evidence="12" id="KW-1185">Reference proteome</keyword>
<evidence type="ECO:0000256" key="4">
    <source>
        <dbReference type="ARBA" id="ARBA00022692"/>
    </source>
</evidence>
<evidence type="ECO:0000313" key="11">
    <source>
        <dbReference type="EMBL" id="KAK2569043.1"/>
    </source>
</evidence>
<keyword evidence="8" id="KW-0407">Ion channel</keyword>
<dbReference type="InterPro" id="IPR029569">
    <property type="entry name" value="CALHM"/>
</dbReference>
<feature type="transmembrane region" description="Helical" evidence="10">
    <location>
        <begin position="47"/>
        <end position="72"/>
    </location>
</feature>
<feature type="region of interest" description="Disordered" evidence="9">
    <location>
        <begin position="325"/>
        <end position="359"/>
    </location>
</feature>
<evidence type="ECO:0000256" key="5">
    <source>
        <dbReference type="ARBA" id="ARBA00022989"/>
    </source>
</evidence>
<feature type="transmembrane region" description="Helical" evidence="10">
    <location>
        <begin position="12"/>
        <end position="35"/>
    </location>
</feature>
<dbReference type="Pfam" id="PF14798">
    <property type="entry name" value="Ca_hom_mod"/>
    <property type="match status" value="1"/>
</dbReference>
<comment type="caution">
    <text evidence="11">The sequence shown here is derived from an EMBL/GenBank/DDBJ whole genome shotgun (WGS) entry which is preliminary data.</text>
</comment>
<proteinExistence type="inferred from homology"/>
<accession>A0AAD9VC33</accession>